<dbReference type="Pfam" id="PF00702">
    <property type="entry name" value="Hydrolase"/>
    <property type="match status" value="1"/>
</dbReference>
<dbReference type="SUPFAM" id="SSF56784">
    <property type="entry name" value="HAD-like"/>
    <property type="match status" value="1"/>
</dbReference>
<dbReference type="RefSeq" id="WP_369329474.1">
    <property type="nucleotide sequence ID" value="NZ_JAULBC010000003.1"/>
</dbReference>
<dbReference type="GO" id="GO:0050286">
    <property type="term" value="F:sorbitol-6-phosphatase activity"/>
    <property type="evidence" value="ECO:0007669"/>
    <property type="project" value="UniProtKB-EC"/>
</dbReference>
<evidence type="ECO:0000313" key="2">
    <source>
        <dbReference type="Proteomes" id="UP001560573"/>
    </source>
</evidence>
<dbReference type="NCBIfam" id="TIGR01509">
    <property type="entry name" value="HAD-SF-IA-v3"/>
    <property type="match status" value="1"/>
</dbReference>
<accession>A0ABV3ZDW8</accession>
<dbReference type="InterPro" id="IPR036412">
    <property type="entry name" value="HAD-like_sf"/>
</dbReference>
<keyword evidence="2" id="KW-1185">Reference proteome</keyword>
<dbReference type="SFLD" id="SFLDS00003">
    <property type="entry name" value="Haloacid_Dehalogenase"/>
    <property type="match status" value="1"/>
</dbReference>
<dbReference type="EC" id="3.1.3.22" evidence="1"/>
<dbReference type="NCBIfam" id="NF008087">
    <property type="entry name" value="PRK10826.1"/>
    <property type="match status" value="1"/>
</dbReference>
<dbReference type="GO" id="GO:0003850">
    <property type="term" value="F:2-deoxyglucose-6-phosphatase activity"/>
    <property type="evidence" value="ECO:0007669"/>
    <property type="project" value="UniProtKB-EC"/>
</dbReference>
<dbReference type="PANTHER" id="PTHR18901:SF38">
    <property type="entry name" value="PSEUDOURIDINE-5'-PHOSPHATASE"/>
    <property type="match status" value="1"/>
</dbReference>
<dbReference type="InterPro" id="IPR023214">
    <property type="entry name" value="HAD_sf"/>
</dbReference>
<dbReference type="SFLD" id="SFLDG01129">
    <property type="entry name" value="C1.5:_HAD__Beta-PGM__Phosphata"/>
    <property type="match status" value="1"/>
</dbReference>
<reference evidence="1 2" key="1">
    <citation type="submission" date="2023-07" db="EMBL/GenBank/DDBJ databases">
        <authorList>
            <person name="Lian W.-H."/>
        </authorList>
    </citation>
    <scope>NUCLEOTIDE SEQUENCE [LARGE SCALE GENOMIC DNA]</scope>
    <source>
        <strain evidence="1 2">SYSU DXS3180</strain>
    </source>
</reference>
<comment type="caution">
    <text evidence="1">The sequence shown here is derived from an EMBL/GenBank/DDBJ whole genome shotgun (WGS) entry which is preliminary data.</text>
</comment>
<evidence type="ECO:0000313" key="1">
    <source>
        <dbReference type="EMBL" id="MEX6688067.1"/>
    </source>
</evidence>
<dbReference type="SFLD" id="SFLDG01135">
    <property type="entry name" value="C1.5.6:_HAD__Beta-PGM__Phospha"/>
    <property type="match status" value="1"/>
</dbReference>
<dbReference type="Proteomes" id="UP001560573">
    <property type="component" value="Unassembled WGS sequence"/>
</dbReference>
<name>A0ABV3ZDW8_9BACT</name>
<keyword evidence="1" id="KW-0378">Hydrolase</keyword>
<sequence length="219" mass="24726">MHLNTVIFDMDGLLIDSEPLWEEAASEVFNIYGVNLTEEQYKTTTGLRTKEFVQWWFRHFNIGEEELIKAEKNIFSLVLDKIGQRGQVMPGVDHIFEFFSKLNFKIGIASSSPDTLIQMVIDQIGIRKYIQATASAEFLAYGKPHPQVYLDCAAAIQSNPTECVCFEDSFNGMIAAKSARMKCVVVPHHAQYKEERWGASDLKLSSLQNFGALHLSLLG</sequence>
<protein>
    <submittedName>
        <fullName evidence="1">Hexitol phosphatase HxpB</fullName>
        <ecNumber evidence="1">3.1.3.22</ecNumber>
        <ecNumber evidence="1">3.1.3.50</ecNumber>
        <ecNumber evidence="1">3.1.3.68</ecNumber>
    </submittedName>
</protein>
<dbReference type="Gene3D" id="3.40.50.1000">
    <property type="entry name" value="HAD superfamily/HAD-like"/>
    <property type="match status" value="1"/>
</dbReference>
<dbReference type="EC" id="3.1.3.50" evidence="1"/>
<dbReference type="InterPro" id="IPR006439">
    <property type="entry name" value="HAD-SF_hydro_IA"/>
</dbReference>
<dbReference type="Gene3D" id="1.10.150.240">
    <property type="entry name" value="Putative phosphatase, domain 2"/>
    <property type="match status" value="1"/>
</dbReference>
<organism evidence="1 2">
    <name type="scientific">Danxiaibacter flavus</name>
    <dbReference type="NCBI Taxonomy" id="3049108"/>
    <lineage>
        <taxon>Bacteria</taxon>
        <taxon>Pseudomonadati</taxon>
        <taxon>Bacteroidota</taxon>
        <taxon>Chitinophagia</taxon>
        <taxon>Chitinophagales</taxon>
        <taxon>Chitinophagaceae</taxon>
        <taxon>Danxiaibacter</taxon>
    </lineage>
</organism>
<proteinExistence type="predicted"/>
<dbReference type="EMBL" id="JAULBC010000003">
    <property type="protein sequence ID" value="MEX6688067.1"/>
    <property type="molecule type" value="Genomic_DNA"/>
</dbReference>
<dbReference type="PANTHER" id="PTHR18901">
    <property type="entry name" value="2-DEOXYGLUCOSE-6-PHOSPHATE PHOSPHATASE 2"/>
    <property type="match status" value="1"/>
</dbReference>
<dbReference type="GO" id="GO:0050084">
    <property type="term" value="F:mannitol-1-phosphatase activity"/>
    <property type="evidence" value="ECO:0007669"/>
    <property type="project" value="UniProtKB-EC"/>
</dbReference>
<gene>
    <name evidence="1" type="primary">hxpB</name>
    <name evidence="1" type="ORF">QTN47_11210</name>
</gene>
<dbReference type="InterPro" id="IPR023198">
    <property type="entry name" value="PGP-like_dom2"/>
</dbReference>
<dbReference type="EC" id="3.1.3.68" evidence="1"/>